<evidence type="ECO:0000313" key="2">
    <source>
        <dbReference type="EMBL" id="GFK95694.1"/>
    </source>
</evidence>
<dbReference type="Gene3D" id="2.40.10.220">
    <property type="entry name" value="predicted glycosyltransferase like domains"/>
    <property type="match status" value="1"/>
</dbReference>
<dbReference type="Pfam" id="PF07238">
    <property type="entry name" value="PilZ"/>
    <property type="match status" value="1"/>
</dbReference>
<evidence type="ECO:0000313" key="3">
    <source>
        <dbReference type="Proteomes" id="UP000494245"/>
    </source>
</evidence>
<proteinExistence type="predicted"/>
<feature type="domain" description="PilZ" evidence="1">
    <location>
        <begin position="17"/>
        <end position="110"/>
    </location>
</feature>
<organism evidence="2 3">
    <name type="scientific">Fundidesulfovibrio magnetotacticus</name>
    <dbReference type="NCBI Taxonomy" id="2730080"/>
    <lineage>
        <taxon>Bacteria</taxon>
        <taxon>Pseudomonadati</taxon>
        <taxon>Thermodesulfobacteriota</taxon>
        <taxon>Desulfovibrionia</taxon>
        <taxon>Desulfovibrionales</taxon>
        <taxon>Desulfovibrionaceae</taxon>
        <taxon>Fundidesulfovibrio</taxon>
    </lineage>
</organism>
<protein>
    <submittedName>
        <fullName evidence="2">Flagellar brake protein YcgR</fullName>
    </submittedName>
</protein>
<reference evidence="2 3" key="1">
    <citation type="submission" date="2020-04" db="EMBL/GenBank/DDBJ databases">
        <authorList>
            <consortium name="Desulfovibrio sp. FSS-1 genome sequencing consortium"/>
            <person name="Shimoshige H."/>
            <person name="Kobayashi H."/>
            <person name="Maekawa T."/>
        </authorList>
    </citation>
    <scope>NUCLEOTIDE SEQUENCE [LARGE SCALE GENOMIC DNA]</scope>
    <source>
        <strain evidence="2 3">SIID29052-01</strain>
    </source>
</reference>
<evidence type="ECO:0000259" key="1">
    <source>
        <dbReference type="Pfam" id="PF07238"/>
    </source>
</evidence>
<sequence>MKNDLMFTYEAEKEANRQTFRARFPDMAAWTLPLEQSFPVHDISAGGVSLDDPGGALAEQAELVLDILLRGRPLIRSLKAQVARRKDTVAGLKFLDLTRRQEEHLDKLVLEVQKYLIAKQKTGGSHIDDDNQT</sequence>
<keyword evidence="2" id="KW-0966">Cell projection</keyword>
<comment type="caution">
    <text evidence="2">The sequence shown here is derived from an EMBL/GenBank/DDBJ whole genome shotgun (WGS) entry which is preliminary data.</text>
</comment>
<name>A0A6V8LVC4_9BACT</name>
<dbReference type="Proteomes" id="UP000494245">
    <property type="component" value="Unassembled WGS sequence"/>
</dbReference>
<keyword evidence="2" id="KW-0282">Flagellum</keyword>
<accession>A0A6V8LVC4</accession>
<dbReference type="EMBL" id="BLTE01000020">
    <property type="protein sequence ID" value="GFK95694.1"/>
    <property type="molecule type" value="Genomic_DNA"/>
</dbReference>
<gene>
    <name evidence="2" type="primary">ycgR</name>
    <name evidence="2" type="ORF">NNJEOMEG_03562</name>
</gene>
<reference evidence="2 3" key="2">
    <citation type="submission" date="2020-05" db="EMBL/GenBank/DDBJ databases">
        <title>Draft genome sequence of Desulfovibrio sp. strainFSS-1.</title>
        <authorList>
            <person name="Shimoshige H."/>
            <person name="Kobayashi H."/>
            <person name="Maekawa T."/>
        </authorList>
    </citation>
    <scope>NUCLEOTIDE SEQUENCE [LARGE SCALE GENOMIC DNA]</scope>
    <source>
        <strain evidence="2 3">SIID29052-01</strain>
    </source>
</reference>
<dbReference type="AlphaFoldDB" id="A0A6V8LVC4"/>
<dbReference type="InterPro" id="IPR009875">
    <property type="entry name" value="PilZ_domain"/>
</dbReference>
<dbReference type="GO" id="GO:0035438">
    <property type="term" value="F:cyclic-di-GMP binding"/>
    <property type="evidence" value="ECO:0007669"/>
    <property type="project" value="InterPro"/>
</dbReference>
<dbReference type="SUPFAM" id="SSF141371">
    <property type="entry name" value="PilZ domain-like"/>
    <property type="match status" value="1"/>
</dbReference>
<keyword evidence="2" id="KW-0969">Cilium</keyword>
<keyword evidence="3" id="KW-1185">Reference proteome</keyword>
<dbReference type="RefSeq" id="WP_173086835.1">
    <property type="nucleotide sequence ID" value="NZ_BLTE01000020.1"/>
</dbReference>